<comment type="caution">
    <text evidence="1">The sequence shown here is derived from an EMBL/GenBank/DDBJ whole genome shotgun (WGS) entry which is preliminary data.</text>
</comment>
<dbReference type="Proteomes" id="UP001172778">
    <property type="component" value="Unassembled WGS sequence"/>
</dbReference>
<dbReference type="InterPro" id="IPR024078">
    <property type="entry name" value="LmbE-like_dom_sf"/>
</dbReference>
<proteinExistence type="predicted"/>
<dbReference type="SUPFAM" id="SSF102588">
    <property type="entry name" value="LmbE-like"/>
    <property type="match status" value="1"/>
</dbReference>
<reference evidence="1" key="1">
    <citation type="submission" date="2023-03" db="EMBL/GenBank/DDBJ databases">
        <title>Chitinimonas shenzhenensis gen. nov., sp. nov., a novel member of family Burkholderiaceae isolated from activated sludge collected in Shen Zhen, China.</title>
        <authorList>
            <person name="Wang X."/>
        </authorList>
    </citation>
    <scope>NUCLEOTIDE SEQUENCE</scope>
    <source>
        <strain evidence="1">DQS-5</strain>
    </source>
</reference>
<dbReference type="Gene3D" id="3.40.50.10320">
    <property type="entry name" value="LmbE-like"/>
    <property type="match status" value="1"/>
</dbReference>
<name>A0ABT7DS50_9NEIS</name>
<dbReference type="PANTHER" id="PTHR12993">
    <property type="entry name" value="N-ACETYLGLUCOSAMINYL-PHOSPHATIDYLINOSITOL DE-N-ACETYLASE-RELATED"/>
    <property type="match status" value="1"/>
</dbReference>
<dbReference type="Pfam" id="PF02585">
    <property type="entry name" value="PIG-L"/>
    <property type="match status" value="1"/>
</dbReference>
<evidence type="ECO:0000313" key="2">
    <source>
        <dbReference type="Proteomes" id="UP001172778"/>
    </source>
</evidence>
<dbReference type="InterPro" id="IPR003737">
    <property type="entry name" value="GlcNAc_PI_deacetylase-related"/>
</dbReference>
<gene>
    <name evidence="1" type="ORF">PZA18_01860</name>
</gene>
<accession>A0ABT7DS50</accession>
<dbReference type="EMBL" id="JARRAF010000002">
    <property type="protein sequence ID" value="MDK2122789.1"/>
    <property type="molecule type" value="Genomic_DNA"/>
</dbReference>
<keyword evidence="2" id="KW-1185">Reference proteome</keyword>
<dbReference type="RefSeq" id="WP_284099078.1">
    <property type="nucleotide sequence ID" value="NZ_JARRAF010000002.1"/>
</dbReference>
<evidence type="ECO:0000313" key="1">
    <source>
        <dbReference type="EMBL" id="MDK2122789.1"/>
    </source>
</evidence>
<sequence length="262" mass="29138">MNRFISKPDQAINRLADCPLPQALTLPMGGRILVLAPHADDETLGCGGTIALLRQRGCTVRVVVVTDGRKGDPHDFCAGEVYTVRRQEVSAATAALGGTELVFMDEPDGGVVANAELIRRLQAEFANFAADWLFIPSLLDYHRDHVATSYAALAAWRRMGQPGRVFFYEIWAPLPANLLVDISAVMSQKKAAIDCYVLPLRYCDYRSANLGLAAYRGLYCPPAESQRFAECFTEVHPARWPFGLDHLLLHLRMRLERRLHSA</sequence>
<protein>
    <submittedName>
        <fullName evidence="1">PIG-L family deacetylase</fullName>
    </submittedName>
</protein>
<dbReference type="PANTHER" id="PTHR12993:SF29">
    <property type="entry name" value="BLR3841 PROTEIN"/>
    <property type="match status" value="1"/>
</dbReference>
<organism evidence="1 2">
    <name type="scientific">Parachitinimonas caeni</name>
    <dbReference type="NCBI Taxonomy" id="3031301"/>
    <lineage>
        <taxon>Bacteria</taxon>
        <taxon>Pseudomonadati</taxon>
        <taxon>Pseudomonadota</taxon>
        <taxon>Betaproteobacteria</taxon>
        <taxon>Neisseriales</taxon>
        <taxon>Chitinibacteraceae</taxon>
        <taxon>Parachitinimonas</taxon>
    </lineage>
</organism>